<organism evidence="2 3">
    <name type="scientific">Ridgeia piscesae</name>
    <name type="common">Tubeworm</name>
    <dbReference type="NCBI Taxonomy" id="27915"/>
    <lineage>
        <taxon>Eukaryota</taxon>
        <taxon>Metazoa</taxon>
        <taxon>Spiralia</taxon>
        <taxon>Lophotrochozoa</taxon>
        <taxon>Annelida</taxon>
        <taxon>Polychaeta</taxon>
        <taxon>Sedentaria</taxon>
        <taxon>Canalipalpata</taxon>
        <taxon>Sabellida</taxon>
        <taxon>Siboglinidae</taxon>
        <taxon>Ridgeia</taxon>
    </lineage>
</organism>
<dbReference type="EMBL" id="JAODUO010000150">
    <property type="protein sequence ID" value="KAK2187929.1"/>
    <property type="molecule type" value="Genomic_DNA"/>
</dbReference>
<accession>A0AAD9P4J9</accession>
<feature type="transmembrane region" description="Helical" evidence="1">
    <location>
        <begin position="6"/>
        <end position="26"/>
    </location>
</feature>
<evidence type="ECO:0000256" key="1">
    <source>
        <dbReference type="SAM" id="Phobius"/>
    </source>
</evidence>
<keyword evidence="1" id="KW-1133">Transmembrane helix</keyword>
<gene>
    <name evidence="2" type="ORF">NP493_150g04006</name>
</gene>
<keyword evidence="1" id="KW-0812">Transmembrane</keyword>
<name>A0AAD9P4J9_RIDPI</name>
<evidence type="ECO:0000313" key="3">
    <source>
        <dbReference type="Proteomes" id="UP001209878"/>
    </source>
</evidence>
<dbReference type="Proteomes" id="UP001209878">
    <property type="component" value="Unassembled WGS sequence"/>
</dbReference>
<evidence type="ECO:0000313" key="2">
    <source>
        <dbReference type="EMBL" id="KAK2187929.1"/>
    </source>
</evidence>
<keyword evidence="3" id="KW-1185">Reference proteome</keyword>
<dbReference type="AlphaFoldDB" id="A0AAD9P4J9"/>
<proteinExistence type="predicted"/>
<comment type="caution">
    <text evidence="2">The sequence shown here is derived from an EMBL/GenBank/DDBJ whole genome shotgun (WGS) entry which is preliminary data.</text>
</comment>
<sequence length="142" mass="16717">MSLLWLPYICLTVILLGLLLASFYRFHRKNRNIYRQRGILARHLAQNEQRACPVASGSGYGTTPSERLKDRLLMKGHRVLVFISMGKLRLVDVDKATSSRDTSTVFQMSQYYFYANQLFYLHLKLDRGFMKLYVHNEQYLFI</sequence>
<keyword evidence="1" id="KW-0472">Membrane</keyword>
<protein>
    <submittedName>
        <fullName evidence="2">Uncharacterized protein</fullName>
    </submittedName>
</protein>
<reference evidence="2" key="1">
    <citation type="journal article" date="2023" name="Mol. Biol. Evol.">
        <title>Third-Generation Sequencing Reveals the Adaptive Role of the Epigenome in Three Deep-Sea Polychaetes.</title>
        <authorList>
            <person name="Perez M."/>
            <person name="Aroh O."/>
            <person name="Sun Y."/>
            <person name="Lan Y."/>
            <person name="Juniper S.K."/>
            <person name="Young C.R."/>
            <person name="Angers B."/>
            <person name="Qian P.Y."/>
        </authorList>
    </citation>
    <scope>NUCLEOTIDE SEQUENCE</scope>
    <source>
        <strain evidence="2">R07B-5</strain>
    </source>
</reference>